<accession>A0A6J3LKX8</accession>
<feature type="compositionally biased region" description="Basic and acidic residues" evidence="7">
    <location>
        <begin position="352"/>
        <end position="378"/>
    </location>
</feature>
<keyword evidence="4" id="KW-0819">tRNA processing</keyword>
<evidence type="ECO:0000256" key="4">
    <source>
        <dbReference type="ARBA" id="ARBA00022694"/>
    </source>
</evidence>
<reference evidence="9" key="1">
    <citation type="submission" date="2025-08" db="UniProtKB">
        <authorList>
            <consortium name="RefSeq"/>
        </authorList>
    </citation>
    <scope>IDENTIFICATION</scope>
    <source>
        <tissue evidence="9">Muscle</tissue>
    </source>
</reference>
<dbReference type="Pfam" id="PF04189">
    <property type="entry name" value="Gcd10p"/>
    <property type="match status" value="1"/>
</dbReference>
<gene>
    <name evidence="9" type="primary">LOC117242623</name>
</gene>
<comment type="subcellular location">
    <subcellularLocation>
        <location evidence="1">Nucleus</location>
    </subcellularLocation>
</comment>
<organism evidence="8 9">
    <name type="scientific">Bombus vosnesenskii</name>
    <dbReference type="NCBI Taxonomy" id="207650"/>
    <lineage>
        <taxon>Eukaryota</taxon>
        <taxon>Metazoa</taxon>
        <taxon>Ecdysozoa</taxon>
        <taxon>Arthropoda</taxon>
        <taxon>Hexapoda</taxon>
        <taxon>Insecta</taxon>
        <taxon>Pterygota</taxon>
        <taxon>Neoptera</taxon>
        <taxon>Endopterygota</taxon>
        <taxon>Hymenoptera</taxon>
        <taxon>Apocrita</taxon>
        <taxon>Aculeata</taxon>
        <taxon>Apoidea</taxon>
        <taxon>Anthophila</taxon>
        <taxon>Apidae</taxon>
        <taxon>Bombus</taxon>
        <taxon>Pyrobombus</taxon>
    </lineage>
</organism>
<dbReference type="GO" id="GO:0031515">
    <property type="term" value="C:tRNA (m1A) methyltransferase complex"/>
    <property type="evidence" value="ECO:0007669"/>
    <property type="project" value="InterPro"/>
</dbReference>
<evidence type="ECO:0000256" key="2">
    <source>
        <dbReference type="ARBA" id="ARBA00008320"/>
    </source>
</evidence>
<sequence>MCGNEDDIITVGKYVIIKKLNFKKIYKVTMNGTLMLGKDAVQMQEIIGKPFWTTFEMVQVRGEKRTYSLKEVVETESLNDLLSELPSGSDNRSIIDDGTSQKLSKEQILQLQESGKSGKEIVGSLIENNKSFLERTEYSQEKYLKKKEQKYLRYITIWKPSINLLHDIYFKLDHNKIGNLRMDSLAQLLSYSDVQSDGLYILYDSGSHGLPAAAMLNRIGSNTKGHLINLHPGNEPQVALINAMNFPKEQSDRLLNVNIYGFLRLYYQGASAVLDKISKKAYNDDINKVKKVKNKNDENHVNKQLLQVEEEIGMKEETLDNNELNDEIKHSIGMKEKNLDDNESNDEIKHSIDEKEKNLGNNESNDKTKHSTDMKEANSDIVNELNKDVKHSTNGSLKRKRNESDKCKSAKLTPVKKPKWLPKTQEAVDLVNGSKARGLAIIAREHPLNIVIALLPFLGPSRPFVIYHVHREPLLETYMTLKQKQNVINLKLFSNFLRSYQVLPDRTHPDILTSDTGGYLLSGYLVQ</sequence>
<evidence type="ECO:0000313" key="8">
    <source>
        <dbReference type="Proteomes" id="UP000504631"/>
    </source>
</evidence>
<dbReference type="AlphaFoldDB" id="A0A6J3LKX8"/>
<keyword evidence="8" id="KW-1185">Reference proteome</keyword>
<evidence type="ECO:0000313" key="9">
    <source>
        <dbReference type="RefSeq" id="XP_033365351.1"/>
    </source>
</evidence>
<feature type="region of interest" description="Disordered" evidence="7">
    <location>
        <begin position="352"/>
        <end position="413"/>
    </location>
</feature>
<evidence type="ECO:0000256" key="5">
    <source>
        <dbReference type="ARBA" id="ARBA00023242"/>
    </source>
</evidence>
<keyword evidence="5" id="KW-0539">Nucleus</keyword>
<dbReference type="KEGG" id="bvk:117242623"/>
<comment type="similarity">
    <text evidence="2">Belongs to the TRM6/GCD10 family.</text>
</comment>
<dbReference type="Proteomes" id="UP000504631">
    <property type="component" value="Unplaced"/>
</dbReference>
<dbReference type="GO" id="GO:0005634">
    <property type="term" value="C:nucleus"/>
    <property type="evidence" value="ECO:0007669"/>
    <property type="project" value="UniProtKB-SubCell"/>
</dbReference>
<dbReference type="PANTHER" id="PTHR12945:SF0">
    <property type="entry name" value="TRNA (ADENINE(58)-N(1))-METHYLTRANSFERASE NON-CATALYTIC SUBUNIT TRM6"/>
    <property type="match status" value="1"/>
</dbReference>
<proteinExistence type="inferred from homology"/>
<dbReference type="RefSeq" id="XP_033365351.1">
    <property type="nucleotide sequence ID" value="XM_033509460.1"/>
</dbReference>
<dbReference type="CTD" id="51605"/>
<dbReference type="InterPro" id="IPR017423">
    <property type="entry name" value="TRM6"/>
</dbReference>
<dbReference type="PANTHER" id="PTHR12945">
    <property type="entry name" value="TRANSLATION INITIATION FACTOR EIF3-RELATED"/>
    <property type="match status" value="1"/>
</dbReference>
<evidence type="ECO:0000256" key="7">
    <source>
        <dbReference type="SAM" id="MobiDB-lite"/>
    </source>
</evidence>
<evidence type="ECO:0000256" key="3">
    <source>
        <dbReference type="ARBA" id="ARBA00021704"/>
    </source>
</evidence>
<evidence type="ECO:0000256" key="6">
    <source>
        <dbReference type="ARBA" id="ARBA00032319"/>
    </source>
</evidence>
<name>A0A6J3LKX8_9HYME</name>
<dbReference type="GeneID" id="117242623"/>
<protein>
    <recommendedName>
        <fullName evidence="3">tRNA (adenine(58)-N(1))-methyltransferase non-catalytic subunit TRM6</fullName>
    </recommendedName>
    <alternativeName>
        <fullName evidence="6">tRNA(m1A58)-methyltransferase subunit TRM6</fullName>
    </alternativeName>
</protein>
<dbReference type="GO" id="GO:0030488">
    <property type="term" value="P:tRNA methylation"/>
    <property type="evidence" value="ECO:0007669"/>
    <property type="project" value="InterPro"/>
</dbReference>
<evidence type="ECO:0000256" key="1">
    <source>
        <dbReference type="ARBA" id="ARBA00004123"/>
    </source>
</evidence>